<feature type="compositionally biased region" description="Basic and acidic residues" evidence="4">
    <location>
        <begin position="636"/>
        <end position="656"/>
    </location>
</feature>
<reference evidence="5 6" key="1">
    <citation type="submission" date="2023-03" db="EMBL/GenBank/DDBJ databases">
        <title>Genome insight into feeding habits of ladybird beetles.</title>
        <authorList>
            <person name="Li H.-S."/>
            <person name="Huang Y.-H."/>
            <person name="Pang H."/>
        </authorList>
    </citation>
    <scope>NUCLEOTIDE SEQUENCE [LARGE SCALE GENOMIC DNA]</scope>
    <source>
        <strain evidence="5">SYSU_2023b</strain>
        <tissue evidence="5">Whole body</tissue>
    </source>
</reference>
<dbReference type="PANTHER" id="PTHR23359">
    <property type="entry name" value="NUCLEOTIDE KINASE"/>
    <property type="match status" value="1"/>
</dbReference>
<keyword evidence="2" id="KW-0547">Nucleotide-binding</keyword>
<name>A0AAW1V2U5_9CUCU</name>
<evidence type="ECO:0000256" key="1">
    <source>
        <dbReference type="ARBA" id="ARBA00022679"/>
    </source>
</evidence>
<dbReference type="GO" id="GO:0006139">
    <property type="term" value="P:nucleobase-containing compound metabolic process"/>
    <property type="evidence" value="ECO:0007669"/>
    <property type="project" value="InterPro"/>
</dbReference>
<evidence type="ECO:0000256" key="2">
    <source>
        <dbReference type="ARBA" id="ARBA00022741"/>
    </source>
</evidence>
<feature type="region of interest" description="Disordered" evidence="4">
    <location>
        <begin position="636"/>
        <end position="685"/>
    </location>
</feature>
<dbReference type="InterPro" id="IPR027417">
    <property type="entry name" value="P-loop_NTPase"/>
</dbReference>
<accession>A0AAW1V2U5</accession>
<dbReference type="SUPFAM" id="SSF52540">
    <property type="entry name" value="P-loop containing nucleoside triphosphate hydrolases"/>
    <property type="match status" value="2"/>
</dbReference>
<dbReference type="GO" id="GO:0005524">
    <property type="term" value="F:ATP binding"/>
    <property type="evidence" value="ECO:0007669"/>
    <property type="project" value="InterPro"/>
</dbReference>
<dbReference type="InterPro" id="IPR000850">
    <property type="entry name" value="Adenylat/UMP-CMP_kin"/>
</dbReference>
<keyword evidence="1" id="KW-0808">Transferase</keyword>
<organism evidence="5 6">
    <name type="scientific">Henosepilachna vigintioctopunctata</name>
    <dbReference type="NCBI Taxonomy" id="420089"/>
    <lineage>
        <taxon>Eukaryota</taxon>
        <taxon>Metazoa</taxon>
        <taxon>Ecdysozoa</taxon>
        <taxon>Arthropoda</taxon>
        <taxon>Hexapoda</taxon>
        <taxon>Insecta</taxon>
        <taxon>Pterygota</taxon>
        <taxon>Neoptera</taxon>
        <taxon>Endopterygota</taxon>
        <taxon>Coleoptera</taxon>
        <taxon>Polyphaga</taxon>
        <taxon>Cucujiformia</taxon>
        <taxon>Coccinelloidea</taxon>
        <taxon>Coccinellidae</taxon>
        <taxon>Epilachninae</taxon>
        <taxon>Epilachnini</taxon>
        <taxon>Henosepilachna</taxon>
    </lineage>
</organism>
<evidence type="ECO:0008006" key="7">
    <source>
        <dbReference type="Google" id="ProtNLM"/>
    </source>
</evidence>
<comment type="caution">
    <text evidence="5">The sequence shown here is derived from an EMBL/GenBank/DDBJ whole genome shotgun (WGS) entry which is preliminary data.</text>
</comment>
<evidence type="ECO:0000256" key="3">
    <source>
        <dbReference type="ARBA" id="ARBA00022777"/>
    </source>
</evidence>
<keyword evidence="6" id="KW-1185">Reference proteome</keyword>
<evidence type="ECO:0000313" key="5">
    <source>
        <dbReference type="EMBL" id="KAK9889594.1"/>
    </source>
</evidence>
<dbReference type="Proteomes" id="UP001431783">
    <property type="component" value="Unassembled WGS sequence"/>
</dbReference>
<evidence type="ECO:0000256" key="4">
    <source>
        <dbReference type="SAM" id="MobiDB-lite"/>
    </source>
</evidence>
<dbReference type="GO" id="GO:0019205">
    <property type="term" value="F:nucleobase-containing compound kinase activity"/>
    <property type="evidence" value="ECO:0007669"/>
    <property type="project" value="InterPro"/>
</dbReference>
<dbReference type="Gene3D" id="3.40.50.300">
    <property type="entry name" value="P-loop containing nucleotide triphosphate hydrolases"/>
    <property type="match status" value="2"/>
</dbReference>
<proteinExistence type="predicted"/>
<sequence>MGLKRNSLCERLRQVMITDRLSAVNMSLAHRYQMDKHFLEEKINIWLERFRTYIEGEVVKLRKVKSEGTLKITSFPVMMGVQESEEKVGQSSFEGIYFTEEVVLDLFQNPHKMRLYLPEEYRRDIPDLIPITALSESDLRDIENFIQTVDTDEIILGEEELLDMYGTAIREEEEKYFNLENTKGGWVVDGFSSDFNFFQRVYDECPPEHVVILEDSSGGEFLLDRHKTRGSNTFTDYHDFFQSIARPDVAKRIKPGKPENYVETIVRDILYDILNAKPFLMESDDGEDISDATLLSRRASHTRYRTELQDFDENKAKIQNFLTSMKKDFIVVDVNGKSLEQVLEEVVLKFDDKYRASAVAFTDLDRLEESRDFGNNATVEGDGEGMDQRTGGEFEMNRHYGDTYHFCPVTLHDKWVLWKGREEHIARYLGKVYLCCSENDLEAFIRYPRKYLPINKSFSSFPPPRICVTGFTGSGKTSISKAISKNFALCYSNFVDFLAKKGSGDQSSENYQQIQDYLISDNPLPEEILQEYMDGMWFNEHFNKSMGFVIDDFPKRPLDIAAMVNSKAIPDIILNLKVSEKELRNRAIQTHLAAWHLKMEDERAQQKEKHSEIVSKWEQDRKERFEQLMEIRRQERYATKRQDKQQQENKPDRPYMEDLQETDEETDKTIRSKSQVTFDSVEEQEDMDEVNKQLLEEMPEPVFISDTETIEEATDRIKSSFEDSYVRENEYLKSMKDLCLAAQIPWEDLKAEKQLEVTQYESFLAVDKFNCRNRSFFERTYEVSIELAERLLASGYFFLSMFGRTCPVQYFKQDIPVQLFIPMEQTFNVFPIIHRQYIYFVVGKAGKKAFREDPLKYVDIKSFNFPLLPIRISVIGPPKSGKSALADRFRTELGIKVISKGQASRYVMNYLAHSTLGMSMETRLRAGLDLKEKMVLSCVEAATFDPRAVTQGVMMDGFPNSSKEVKYLASMGMMPQLIIDLYTDDPKVYDYVSSEAMKLFEPPYSKHFMQHRYKIWEKDQKEFRSWLDREYQNMVRVPIDTCMWDIWEKAFEYVKAAIYEIKHYHVHAKDNWPLRLAYMLVSPLEFLERQSSYKIYCPCCLYFNNELISSDFPPDRTGLVHFKKYFYYICPKHIDQFLDMPDRFLVPYNPNKLPVDLPQALKLNFPPENLYEEGYCVVCYKDIEKTSKGRLEYASKLGNFVYLFDSKECLQKFMQKPNAYFDTKVILKDNMKCPTLSYKDLPPLGTLEQYVAKDIISAIKSTVAIRPVLPGLSVEQSALVSVAMFLKMNNRRVKKEDAERYKAALDILLDRRKTLLELLELFKKYRNPFIYYEEPVPALKISKWIKEKFKRNVPSWSYTDIKEDKVFRRNKRHQSGDYEDLDYYGE</sequence>
<protein>
    <recommendedName>
        <fullName evidence="7">Adenylate kinase 9</fullName>
    </recommendedName>
</protein>
<gene>
    <name evidence="5" type="ORF">WA026_006967</name>
</gene>
<keyword evidence="3" id="KW-0418">Kinase</keyword>
<evidence type="ECO:0000313" key="6">
    <source>
        <dbReference type="Proteomes" id="UP001431783"/>
    </source>
</evidence>
<dbReference type="Pfam" id="PF00406">
    <property type="entry name" value="ADK"/>
    <property type="match status" value="1"/>
</dbReference>
<dbReference type="EMBL" id="JARQZJ010000123">
    <property type="protein sequence ID" value="KAK9889594.1"/>
    <property type="molecule type" value="Genomic_DNA"/>
</dbReference>